<protein>
    <submittedName>
        <fullName evidence="2">Uncharacterized protein</fullName>
    </submittedName>
</protein>
<dbReference type="EMBL" id="BKCJ011234717">
    <property type="protein sequence ID" value="GFD07924.1"/>
    <property type="molecule type" value="Genomic_DNA"/>
</dbReference>
<feature type="compositionally biased region" description="Acidic residues" evidence="1">
    <location>
        <begin position="41"/>
        <end position="50"/>
    </location>
</feature>
<feature type="region of interest" description="Disordered" evidence="1">
    <location>
        <begin position="35"/>
        <end position="93"/>
    </location>
</feature>
<dbReference type="AlphaFoldDB" id="A0A699TI16"/>
<feature type="compositionally biased region" description="Basic and acidic residues" evidence="1">
    <location>
        <begin position="1"/>
        <end position="10"/>
    </location>
</feature>
<sequence>MNGRANDEGHRQHKRGCHDSQGVVVLLNNLAPERARRQLIDDNEADDQDENAQHRVHDGGGKRLEVEAAAAQAQREKGGQAQAQQPRVEGRAA</sequence>
<feature type="compositionally biased region" description="Basic and acidic residues" evidence="1">
    <location>
        <begin position="51"/>
        <end position="66"/>
    </location>
</feature>
<gene>
    <name evidence="2" type="ORF">Tci_879893</name>
</gene>
<feature type="region of interest" description="Disordered" evidence="1">
    <location>
        <begin position="1"/>
        <end position="21"/>
    </location>
</feature>
<comment type="caution">
    <text evidence="2">The sequence shown here is derived from an EMBL/GenBank/DDBJ whole genome shotgun (WGS) entry which is preliminary data.</text>
</comment>
<name>A0A699TI16_TANCI</name>
<feature type="compositionally biased region" description="Low complexity" evidence="1">
    <location>
        <begin position="67"/>
        <end position="85"/>
    </location>
</feature>
<accession>A0A699TI16</accession>
<evidence type="ECO:0000313" key="2">
    <source>
        <dbReference type="EMBL" id="GFD07924.1"/>
    </source>
</evidence>
<reference evidence="2" key="1">
    <citation type="journal article" date="2019" name="Sci. Rep.">
        <title>Draft genome of Tanacetum cinerariifolium, the natural source of mosquito coil.</title>
        <authorList>
            <person name="Yamashiro T."/>
            <person name="Shiraishi A."/>
            <person name="Satake H."/>
            <person name="Nakayama K."/>
        </authorList>
    </citation>
    <scope>NUCLEOTIDE SEQUENCE</scope>
</reference>
<proteinExistence type="predicted"/>
<organism evidence="2">
    <name type="scientific">Tanacetum cinerariifolium</name>
    <name type="common">Dalmatian daisy</name>
    <name type="synonym">Chrysanthemum cinerariifolium</name>
    <dbReference type="NCBI Taxonomy" id="118510"/>
    <lineage>
        <taxon>Eukaryota</taxon>
        <taxon>Viridiplantae</taxon>
        <taxon>Streptophyta</taxon>
        <taxon>Embryophyta</taxon>
        <taxon>Tracheophyta</taxon>
        <taxon>Spermatophyta</taxon>
        <taxon>Magnoliopsida</taxon>
        <taxon>eudicotyledons</taxon>
        <taxon>Gunneridae</taxon>
        <taxon>Pentapetalae</taxon>
        <taxon>asterids</taxon>
        <taxon>campanulids</taxon>
        <taxon>Asterales</taxon>
        <taxon>Asteraceae</taxon>
        <taxon>Asteroideae</taxon>
        <taxon>Anthemideae</taxon>
        <taxon>Anthemidinae</taxon>
        <taxon>Tanacetum</taxon>
    </lineage>
</organism>
<evidence type="ECO:0000256" key="1">
    <source>
        <dbReference type="SAM" id="MobiDB-lite"/>
    </source>
</evidence>